<protein>
    <submittedName>
        <fullName evidence="2">Uncharacterized protein</fullName>
    </submittedName>
</protein>
<dbReference type="Proteomes" id="UP000502617">
    <property type="component" value="Segment"/>
</dbReference>
<keyword evidence="3" id="KW-1185">Reference proteome</keyword>
<dbReference type="GeneID" id="77945414"/>
<dbReference type="RefSeq" id="YP_010669260.1">
    <property type="nucleotide sequence ID" value="NC_070959.1"/>
</dbReference>
<reference evidence="2 3" key="1">
    <citation type="submission" date="2020-03" db="EMBL/GenBank/DDBJ databases">
        <title>The Isolation and Genome Sequence of a Novel Cyanophage S-N03 from the Huanghai Sea, China.</title>
        <authorList>
            <person name="Jiang T."/>
        </authorList>
    </citation>
    <scope>NUCLEOTIDE SEQUENCE [LARGE SCALE GENOMIC DNA]</scope>
</reference>
<name>A0A6G8R661_9CAUD</name>
<keyword evidence="1" id="KW-0175">Coiled coil</keyword>
<organism evidence="2 3">
    <name type="scientific">Synechococcus phage S-N03</name>
    <dbReference type="NCBI Taxonomy" id="2718943"/>
    <lineage>
        <taxon>Viruses</taxon>
        <taxon>Duplodnaviria</taxon>
        <taxon>Heunggongvirae</taxon>
        <taxon>Uroviricota</taxon>
        <taxon>Caudoviricetes</taxon>
        <taxon>Pantevenvirales</taxon>
        <taxon>Kyanoviridae</taxon>
        <taxon>Huanghaivirus</taxon>
        <taxon>Huanghaivirus snothree</taxon>
    </lineage>
</organism>
<feature type="coiled-coil region" evidence="1">
    <location>
        <begin position="41"/>
        <end position="78"/>
    </location>
</feature>
<evidence type="ECO:0000256" key="1">
    <source>
        <dbReference type="SAM" id="Coils"/>
    </source>
</evidence>
<evidence type="ECO:0000313" key="2">
    <source>
        <dbReference type="EMBL" id="QIN96880.1"/>
    </source>
</evidence>
<sequence>MKRRVEGHPELTKDTDTGVIDINNSTDRARYRIAKKQARMVTDTHVEISELKEELKELSNLKEEMNEIKDLLKQLLRN</sequence>
<evidence type="ECO:0000313" key="3">
    <source>
        <dbReference type="Proteomes" id="UP000502617"/>
    </source>
</evidence>
<proteinExistence type="predicted"/>
<accession>A0A6G8R661</accession>
<dbReference type="EMBL" id="MT162466">
    <property type="protein sequence ID" value="QIN96880.1"/>
    <property type="molecule type" value="Genomic_DNA"/>
</dbReference>
<dbReference type="KEGG" id="vg:77945414"/>